<sequence>MIRENGVGEWGNLFSFLNRFAPSPTEALGFAYDAAANLLDGPQAGAGLVVHNKLLTYQDKRYRYDAFGRMIEKRSAARSLQRFAYDAEYGRASKCALLPQRPERIA</sequence>
<dbReference type="NCBIfam" id="TIGR01643">
    <property type="entry name" value="YD_repeat_2x"/>
    <property type="match status" value="1"/>
</dbReference>
<protein>
    <recommendedName>
        <fullName evidence="3">YD repeat-containing protein</fullName>
    </recommendedName>
</protein>
<evidence type="ECO:0008006" key="3">
    <source>
        <dbReference type="Google" id="ProtNLM"/>
    </source>
</evidence>
<proteinExistence type="predicted"/>
<dbReference type="EMBL" id="VTFH01000002">
    <property type="protein sequence ID" value="KAA8557562.1"/>
    <property type="molecule type" value="Genomic_DNA"/>
</dbReference>
<name>A0A5M9IMS9_9PSED</name>
<gene>
    <name evidence="1" type="ORF">FX985_03901</name>
</gene>
<reference evidence="1 2" key="1">
    <citation type="journal article" date="2018" name="Plant Biotechnol. Rep.">
        <title>Diversity and antifungal activity of endophytic bacteria associated with Panax ginseng seedlings.</title>
        <authorList>
            <person name="Park J.M."/>
            <person name="Hong C.E."/>
            <person name="Jo S.H."/>
        </authorList>
    </citation>
    <scope>NUCLEOTIDE SEQUENCE [LARGE SCALE GENOMIC DNA]</scope>
    <source>
        <strain evidence="1 2">PgKB38</strain>
    </source>
</reference>
<accession>A0A5M9IMS9</accession>
<dbReference type="Proteomes" id="UP000323425">
    <property type="component" value="Unassembled WGS sequence"/>
</dbReference>
<dbReference type="InterPro" id="IPR006530">
    <property type="entry name" value="YD"/>
</dbReference>
<organism evidence="1 2">
    <name type="scientific">Pseudomonas extremaustralis</name>
    <dbReference type="NCBI Taxonomy" id="359110"/>
    <lineage>
        <taxon>Bacteria</taxon>
        <taxon>Pseudomonadati</taxon>
        <taxon>Pseudomonadota</taxon>
        <taxon>Gammaproteobacteria</taxon>
        <taxon>Pseudomonadales</taxon>
        <taxon>Pseudomonadaceae</taxon>
        <taxon>Pseudomonas</taxon>
    </lineage>
</organism>
<evidence type="ECO:0000313" key="2">
    <source>
        <dbReference type="Proteomes" id="UP000323425"/>
    </source>
</evidence>
<dbReference type="AlphaFoldDB" id="A0A5M9IMS9"/>
<evidence type="ECO:0000313" key="1">
    <source>
        <dbReference type="EMBL" id="KAA8557562.1"/>
    </source>
</evidence>
<comment type="caution">
    <text evidence="1">The sequence shown here is derived from an EMBL/GenBank/DDBJ whole genome shotgun (WGS) entry which is preliminary data.</text>
</comment>